<keyword evidence="2" id="KW-1185">Reference proteome</keyword>
<evidence type="ECO:0000313" key="2">
    <source>
        <dbReference type="Proteomes" id="UP001175226"/>
    </source>
</evidence>
<organism evidence="1 2">
    <name type="scientific">Armillaria borealis</name>
    <dbReference type="NCBI Taxonomy" id="47425"/>
    <lineage>
        <taxon>Eukaryota</taxon>
        <taxon>Fungi</taxon>
        <taxon>Dikarya</taxon>
        <taxon>Basidiomycota</taxon>
        <taxon>Agaricomycotina</taxon>
        <taxon>Agaricomycetes</taxon>
        <taxon>Agaricomycetidae</taxon>
        <taxon>Agaricales</taxon>
        <taxon>Marasmiineae</taxon>
        <taxon>Physalacriaceae</taxon>
        <taxon>Armillaria</taxon>
    </lineage>
</organism>
<evidence type="ECO:0000313" key="1">
    <source>
        <dbReference type="EMBL" id="KAK0421614.1"/>
    </source>
</evidence>
<dbReference type="EMBL" id="JAUEPT010000421">
    <property type="protein sequence ID" value="KAK0421614.1"/>
    <property type="molecule type" value="Genomic_DNA"/>
</dbReference>
<protein>
    <submittedName>
        <fullName evidence="1">Uncharacterized protein</fullName>
    </submittedName>
</protein>
<sequence>MSSPQKSMPMDRFRDALNSVSPPVFSTPPMRGPCIHACGCDWFLPGTAEDAQQCTCGHLIHAHVDYLSQFVHHCPTTGCAAYVQKTPHTQDCTCMAPLSSHLLGVNGCRLLGHFPPAPVSNT</sequence>
<comment type="caution">
    <text evidence="1">The sequence shown here is derived from an EMBL/GenBank/DDBJ whole genome shotgun (WGS) entry which is preliminary data.</text>
</comment>
<accession>A0AA39IEK3</accession>
<name>A0AA39IEK3_9AGAR</name>
<proteinExistence type="predicted"/>
<gene>
    <name evidence="1" type="ORF">EV421DRAFT_1916271</name>
</gene>
<dbReference type="Proteomes" id="UP001175226">
    <property type="component" value="Unassembled WGS sequence"/>
</dbReference>
<reference evidence="1" key="1">
    <citation type="submission" date="2023-06" db="EMBL/GenBank/DDBJ databases">
        <authorList>
            <consortium name="Lawrence Berkeley National Laboratory"/>
            <person name="Ahrendt S."/>
            <person name="Sahu N."/>
            <person name="Indic B."/>
            <person name="Wong-Bajracharya J."/>
            <person name="Merenyi Z."/>
            <person name="Ke H.-M."/>
            <person name="Monk M."/>
            <person name="Kocsube S."/>
            <person name="Drula E."/>
            <person name="Lipzen A."/>
            <person name="Balint B."/>
            <person name="Henrissat B."/>
            <person name="Andreopoulos B."/>
            <person name="Martin F.M."/>
            <person name="Harder C.B."/>
            <person name="Rigling D."/>
            <person name="Ford K.L."/>
            <person name="Foster G.D."/>
            <person name="Pangilinan J."/>
            <person name="Papanicolaou A."/>
            <person name="Barry K."/>
            <person name="LaButti K."/>
            <person name="Viragh M."/>
            <person name="Koriabine M."/>
            <person name="Yan M."/>
            <person name="Riley R."/>
            <person name="Champramary S."/>
            <person name="Plett K.L."/>
            <person name="Tsai I.J."/>
            <person name="Slot J."/>
            <person name="Sipos G."/>
            <person name="Plett J."/>
            <person name="Nagy L.G."/>
            <person name="Grigoriev I.V."/>
        </authorList>
    </citation>
    <scope>NUCLEOTIDE SEQUENCE</scope>
    <source>
        <strain evidence="1">FPL87.14</strain>
    </source>
</reference>
<dbReference type="AlphaFoldDB" id="A0AA39IEK3"/>